<feature type="transmembrane region" description="Helical" evidence="1">
    <location>
        <begin position="122"/>
        <end position="144"/>
    </location>
</feature>
<keyword evidence="1" id="KW-0812">Transmembrane</keyword>
<feature type="transmembrane region" description="Helical" evidence="1">
    <location>
        <begin position="156"/>
        <end position="182"/>
    </location>
</feature>
<dbReference type="InterPro" id="IPR036890">
    <property type="entry name" value="HATPase_C_sf"/>
</dbReference>
<feature type="transmembrane region" description="Helical" evidence="1">
    <location>
        <begin position="6"/>
        <end position="26"/>
    </location>
</feature>
<keyword evidence="1" id="KW-0472">Membrane</keyword>
<evidence type="ECO:0000313" key="4">
    <source>
        <dbReference type="Proteomes" id="UP001400965"/>
    </source>
</evidence>
<dbReference type="CDD" id="cd16935">
    <property type="entry name" value="HATPase_AgrC-ComD-like"/>
    <property type="match status" value="1"/>
</dbReference>
<proteinExistence type="predicted"/>
<keyword evidence="1" id="KW-1133">Transmembrane helix</keyword>
<feature type="domain" description="Sensor histidine kinase NatK-like C-terminal" evidence="2">
    <location>
        <begin position="345"/>
        <end position="447"/>
    </location>
</feature>
<organism evidence="3 4">
    <name type="scientific">Paraclostridium tenue</name>
    <dbReference type="NCBI Taxonomy" id="1737"/>
    <lineage>
        <taxon>Bacteria</taxon>
        <taxon>Bacillati</taxon>
        <taxon>Bacillota</taxon>
        <taxon>Clostridia</taxon>
        <taxon>Peptostreptococcales</taxon>
        <taxon>Peptostreptococcaceae</taxon>
        <taxon>Paraclostridium</taxon>
    </lineage>
</organism>
<evidence type="ECO:0000259" key="2">
    <source>
        <dbReference type="Pfam" id="PF14501"/>
    </source>
</evidence>
<feature type="transmembrane region" description="Helical" evidence="1">
    <location>
        <begin position="38"/>
        <end position="55"/>
    </location>
</feature>
<dbReference type="PANTHER" id="PTHR40448">
    <property type="entry name" value="TWO-COMPONENT SENSOR HISTIDINE KINASE"/>
    <property type="match status" value="1"/>
</dbReference>
<feature type="transmembrane region" description="Helical" evidence="1">
    <location>
        <begin position="202"/>
        <end position="230"/>
    </location>
</feature>
<comment type="caution">
    <text evidence="3">The sequence shown here is derived from an EMBL/GenBank/DDBJ whole genome shotgun (WGS) entry which is preliminary data.</text>
</comment>
<accession>A0ABP3XJG3</accession>
<name>A0ABP3XJG3_9FIRM</name>
<gene>
    <name evidence="3" type="ORF">GCM10008917_24220</name>
</gene>
<dbReference type="PANTHER" id="PTHR40448:SF1">
    <property type="entry name" value="TWO-COMPONENT SENSOR HISTIDINE KINASE"/>
    <property type="match status" value="1"/>
</dbReference>
<dbReference type="Proteomes" id="UP001400965">
    <property type="component" value="Unassembled WGS sequence"/>
</dbReference>
<feature type="transmembrane region" description="Helical" evidence="1">
    <location>
        <begin position="87"/>
        <end position="110"/>
    </location>
</feature>
<dbReference type="EMBL" id="BAAACP010000017">
    <property type="protein sequence ID" value="GAA0865708.1"/>
    <property type="molecule type" value="Genomic_DNA"/>
</dbReference>
<dbReference type="SUPFAM" id="SSF55874">
    <property type="entry name" value="ATPase domain of HSP90 chaperone/DNA topoisomerase II/histidine kinase"/>
    <property type="match status" value="1"/>
</dbReference>
<reference evidence="4" key="1">
    <citation type="journal article" date="2019" name="Int. J. Syst. Evol. Microbiol.">
        <title>The Global Catalogue of Microorganisms (GCM) 10K type strain sequencing project: providing services to taxonomists for standard genome sequencing and annotation.</title>
        <authorList>
            <consortium name="The Broad Institute Genomics Platform"/>
            <consortium name="The Broad Institute Genome Sequencing Center for Infectious Disease"/>
            <person name="Wu L."/>
            <person name="Ma J."/>
        </authorList>
    </citation>
    <scope>NUCLEOTIDE SEQUENCE [LARGE SCALE GENOMIC DNA]</scope>
    <source>
        <strain evidence="4">JCM 6486</strain>
    </source>
</reference>
<evidence type="ECO:0000256" key="1">
    <source>
        <dbReference type="SAM" id="Phobius"/>
    </source>
</evidence>
<dbReference type="InterPro" id="IPR032834">
    <property type="entry name" value="NatK-like_C"/>
</dbReference>
<dbReference type="Pfam" id="PF14501">
    <property type="entry name" value="HATPase_c_5"/>
    <property type="match status" value="1"/>
</dbReference>
<protein>
    <recommendedName>
        <fullName evidence="2">Sensor histidine kinase NatK-like C-terminal domain-containing protein</fullName>
    </recommendedName>
</protein>
<keyword evidence="4" id="KW-1185">Reference proteome</keyword>
<sequence length="451" mass="52557">MGEVLILSIIYIINSILYLGIFYLMINKLTDRKHLIKKWEYILVSILIILILLLPKIEFIKIEYCIFQGVILSLLCKSLFKISIKDSLIYSMVFSFGYIILENVVSFLLLEGVFDLIITYTALRYKLAKFLVVNTILIIFIKHFNKIVNLDINKKYYLYIGLIIIINTTSIFFIFVGGNLILDLYNIIANNLPNYTNYKVNFGLSSFIKVIQNTVPVIMIFCNIFLVKVVNKLIKSMKSKSELKAINDKLDMQYNYYLNMQESQMKVRKLYHDINNHISCIRQIENEDINEYIDSIKKELKGFESTFDSGNRILDIILSDKHSECIKNNIDLFCDINFEKCDFIEMIDVSAIFANMIDNAIEACKKVENNRYINIRGTIVKSYYVIKCENSKSNEIKIKNKKIISSKKDSFLHGIGLSSIKESLKKYDGDMEIIDEKNKFTLKIYIPLKIK</sequence>
<evidence type="ECO:0000313" key="3">
    <source>
        <dbReference type="EMBL" id="GAA0865708.1"/>
    </source>
</evidence>